<dbReference type="EMBL" id="NHTK01006015">
    <property type="protein sequence ID" value="PPQ68082.1"/>
    <property type="molecule type" value="Genomic_DNA"/>
</dbReference>
<accession>A0A409VP84</accession>
<name>A0A409VP84_9AGAR</name>
<sequence>MPKVSRSYKNSLSEAEQTAAQTLLNISRSPYILSVPLPLHEESPPISRSMTLRKKYNSLLSTESSESTCPAPKLKEEISPVELQELFMDSVKITGPAPIPIHTGQHTACSSEIPVPHEFFGPYKYLRNRTVPLSAVKSESVSSTGTSPSLDDEEIDRKKVKAKTRARKTMCTKKISRAVEKIQHNTSQRRPRSPSPIPYHKHRAKTYNRPRKYFTSPDERKAYMEAHPCKFTFRDNITTEAEAPLTKSPLAIMLKPNRDAEPCLTSSSGPIGITLAERALNLGAETAPSLEELVKRATIINTLERLPATDKNSERLRREYEQLLLTYQTISIAMTSSNGNPSESRSMFLKELGEMMQPFLTRHQARRTHQTRSSSASESSSPPPTTETACSAEAKPNTADLWLLPEVDPPKPKSPSHEVYSDKVASSTDSRSKELEAQSTHAPTAEFKTKRSSWYFSGMNNVMDYFKFARRSPPPVTPLN</sequence>
<feature type="compositionally biased region" description="Low complexity" evidence="1">
    <location>
        <begin position="138"/>
        <end position="149"/>
    </location>
</feature>
<feature type="region of interest" description="Disordered" evidence="1">
    <location>
        <begin position="182"/>
        <end position="202"/>
    </location>
</feature>
<dbReference type="Proteomes" id="UP000284842">
    <property type="component" value="Unassembled WGS sequence"/>
</dbReference>
<evidence type="ECO:0000313" key="3">
    <source>
        <dbReference type="Proteomes" id="UP000284842"/>
    </source>
</evidence>
<feature type="region of interest" description="Disordered" evidence="1">
    <location>
        <begin position="137"/>
        <end position="170"/>
    </location>
</feature>
<dbReference type="InParanoid" id="A0A409VP84"/>
<organism evidence="2 3">
    <name type="scientific">Panaeolus cyanescens</name>
    <dbReference type="NCBI Taxonomy" id="181874"/>
    <lineage>
        <taxon>Eukaryota</taxon>
        <taxon>Fungi</taxon>
        <taxon>Dikarya</taxon>
        <taxon>Basidiomycota</taxon>
        <taxon>Agaricomycotina</taxon>
        <taxon>Agaricomycetes</taxon>
        <taxon>Agaricomycetidae</taxon>
        <taxon>Agaricales</taxon>
        <taxon>Agaricineae</taxon>
        <taxon>Galeropsidaceae</taxon>
        <taxon>Panaeolus</taxon>
    </lineage>
</organism>
<comment type="caution">
    <text evidence="2">The sequence shown here is derived from an EMBL/GenBank/DDBJ whole genome shotgun (WGS) entry which is preliminary data.</text>
</comment>
<dbReference type="OrthoDB" id="10606442at2759"/>
<feature type="compositionally biased region" description="Low complexity" evidence="1">
    <location>
        <begin position="371"/>
        <end position="393"/>
    </location>
</feature>
<protein>
    <submittedName>
        <fullName evidence="2">Uncharacterized protein</fullName>
    </submittedName>
</protein>
<feature type="region of interest" description="Disordered" evidence="1">
    <location>
        <begin position="363"/>
        <end position="444"/>
    </location>
</feature>
<evidence type="ECO:0000256" key="1">
    <source>
        <dbReference type="SAM" id="MobiDB-lite"/>
    </source>
</evidence>
<reference evidence="2 3" key="1">
    <citation type="journal article" date="2018" name="Evol. Lett.">
        <title>Horizontal gene cluster transfer increased hallucinogenic mushroom diversity.</title>
        <authorList>
            <person name="Reynolds H.T."/>
            <person name="Vijayakumar V."/>
            <person name="Gluck-Thaler E."/>
            <person name="Korotkin H.B."/>
            <person name="Matheny P.B."/>
            <person name="Slot J.C."/>
        </authorList>
    </citation>
    <scope>NUCLEOTIDE SEQUENCE [LARGE SCALE GENOMIC DNA]</scope>
    <source>
        <strain evidence="2 3">2629</strain>
    </source>
</reference>
<proteinExistence type="predicted"/>
<gene>
    <name evidence="2" type="ORF">CVT24_002946</name>
</gene>
<feature type="compositionally biased region" description="Basic residues" evidence="1">
    <location>
        <begin position="158"/>
        <end position="170"/>
    </location>
</feature>
<dbReference type="AlphaFoldDB" id="A0A409VP84"/>
<evidence type="ECO:0000313" key="2">
    <source>
        <dbReference type="EMBL" id="PPQ68082.1"/>
    </source>
</evidence>
<feature type="compositionally biased region" description="Basic and acidic residues" evidence="1">
    <location>
        <begin position="408"/>
        <end position="421"/>
    </location>
</feature>
<keyword evidence="3" id="KW-1185">Reference proteome</keyword>